<evidence type="ECO:0000313" key="1">
    <source>
        <dbReference type="EMBL" id="EPB91092.1"/>
    </source>
</evidence>
<dbReference type="STRING" id="1220926.S2JRE8"/>
<dbReference type="OrthoDB" id="2263388at2759"/>
<accession>S2JRE8</accession>
<keyword evidence="2" id="KW-1185">Reference proteome</keyword>
<dbReference type="OMA" id="LHCEAVE"/>
<proteinExistence type="predicted"/>
<name>S2JRE8_MUCC1</name>
<reference evidence="2" key="1">
    <citation type="submission" date="2013-05" db="EMBL/GenBank/DDBJ databases">
        <title>The Genome sequence of Mucor circinelloides f. circinelloides 1006PhL.</title>
        <authorList>
            <consortium name="The Broad Institute Genomics Platform"/>
            <person name="Cuomo C."/>
            <person name="Earl A."/>
            <person name="Findley K."/>
            <person name="Lee S.C."/>
            <person name="Walker B."/>
            <person name="Young S."/>
            <person name="Zeng Q."/>
            <person name="Gargeya S."/>
            <person name="Fitzgerald M."/>
            <person name="Haas B."/>
            <person name="Abouelleil A."/>
            <person name="Allen A.W."/>
            <person name="Alvarado L."/>
            <person name="Arachchi H.M."/>
            <person name="Berlin A.M."/>
            <person name="Chapman S.B."/>
            <person name="Gainer-Dewar J."/>
            <person name="Goldberg J."/>
            <person name="Griggs A."/>
            <person name="Gujja S."/>
            <person name="Hansen M."/>
            <person name="Howarth C."/>
            <person name="Imamovic A."/>
            <person name="Ireland A."/>
            <person name="Larimer J."/>
            <person name="McCowan C."/>
            <person name="Murphy C."/>
            <person name="Pearson M."/>
            <person name="Poon T.W."/>
            <person name="Priest M."/>
            <person name="Roberts A."/>
            <person name="Saif S."/>
            <person name="Shea T."/>
            <person name="Sisk P."/>
            <person name="Sykes S."/>
            <person name="Wortman J."/>
            <person name="Nusbaum C."/>
            <person name="Birren B."/>
        </authorList>
    </citation>
    <scope>NUCLEOTIDE SEQUENCE [LARGE SCALE GENOMIC DNA]</scope>
    <source>
        <strain evidence="2">1006PhL</strain>
    </source>
</reference>
<gene>
    <name evidence="1" type="ORF">HMPREF1544_01972</name>
</gene>
<evidence type="ECO:0000313" key="2">
    <source>
        <dbReference type="Proteomes" id="UP000014254"/>
    </source>
</evidence>
<protein>
    <submittedName>
        <fullName evidence="1">Uncharacterized protein</fullName>
    </submittedName>
</protein>
<dbReference type="AlphaFoldDB" id="S2JRE8"/>
<dbReference type="InParanoid" id="S2JRE8"/>
<dbReference type="EMBL" id="KE123912">
    <property type="protein sequence ID" value="EPB91092.1"/>
    <property type="molecule type" value="Genomic_DNA"/>
</dbReference>
<organism evidence="1 2">
    <name type="scientific">Mucor circinelloides f. circinelloides (strain 1006PhL)</name>
    <name type="common">Mucormycosis agent</name>
    <name type="synonym">Calyptromyces circinelloides</name>
    <dbReference type="NCBI Taxonomy" id="1220926"/>
    <lineage>
        <taxon>Eukaryota</taxon>
        <taxon>Fungi</taxon>
        <taxon>Fungi incertae sedis</taxon>
        <taxon>Mucoromycota</taxon>
        <taxon>Mucoromycotina</taxon>
        <taxon>Mucoromycetes</taxon>
        <taxon>Mucorales</taxon>
        <taxon>Mucorineae</taxon>
        <taxon>Mucoraceae</taxon>
        <taxon>Mucor</taxon>
    </lineage>
</organism>
<dbReference type="VEuPathDB" id="FungiDB:HMPREF1544_01972"/>
<sequence>MDYLLYYIPTLSVPELASISAQQAILQLVRGCSLALSWSLSDNALEEMDSCFRAFYNFCNKEIAPGNLSASIYRPVLHYLHHISSTIKCHGPLPVSSCRSLERTIGLYKRKMSSRTSNQAQPSNLIEKAMLRSLLSHGIDVEEEAKLFRPLGYTEDTWDENEETGRQLWSPFEDVTLSDDESLFEGVKVSALQRALSKYYQRFYGAEDVVVDGPILFKLAGRAWISNKVIVTSTLYARKNREHRRANHHVFFMSPFLSSRKWGRPDDDYVNVYEQGATDCDNHQQPPFAAIKKLLSTPCNTSGVFPTTDARDQDTSCIYKDRSSYNGLTKAQLYSLKLLDIMQQYSIPREAHRNIVRLMNSMITGHNEMISENRKSKILHCEAVERMLSKRANFVAPHLYDTCPNGCYLFNNNNFSTKCPVCNSARYKDNNVNAKVPAQSIKLLSIGDTFSKLLSNDSTRELLLYRSKYQCHSEKGKYQDYFDGSAYQDCLNKGLFKNPDDQAVALFVDGFVNSKRGAKKYTMIHLVLLNHSPGIRYKQSHHVQLGIVASNGKVAIDSYLQPILSELHYLEQHGMKIVKRDGTSLSAKCYMVFLGGDIPGLKAISKAPSHQSYTPCKDCKRRATRAVNRKHGLYLPYQQPSPRTCQLRTIGSYKKLMTAKISGQSQPSNLIEKVMLRFLLGHSLDISEEANLICPPGYSDNTWEEHGPDDEGTTDRQLWNPFEDVVIRNDQIEFQAVKVAAFRRALSKFYRRQCTTTTTSNATILEPIIQLKVAGRAWIYDKIIITSQYYYSKKNREFRRGNNYVFFTSPFLSQRGVSLFGCQLLAFVEVMKMNEVSRHSKSIPVVLKARPSEVPKFAVISVDEDIMNQVGLVKTVGSEYKFSVIVPNDHFDGDTLSNTCGLLANL</sequence>
<dbReference type="Proteomes" id="UP000014254">
    <property type="component" value="Unassembled WGS sequence"/>
</dbReference>